<dbReference type="Pfam" id="PF01475">
    <property type="entry name" value="FUR"/>
    <property type="match status" value="1"/>
</dbReference>
<keyword evidence="4" id="KW-0678">Repressor</keyword>
<dbReference type="InterPro" id="IPR002481">
    <property type="entry name" value="FUR"/>
</dbReference>
<evidence type="ECO:0000256" key="6">
    <source>
        <dbReference type="ARBA" id="ARBA00022833"/>
    </source>
</evidence>
<evidence type="ECO:0000256" key="3">
    <source>
        <dbReference type="ARBA" id="ARBA00022490"/>
    </source>
</evidence>
<evidence type="ECO:0000256" key="7">
    <source>
        <dbReference type="ARBA" id="ARBA00023004"/>
    </source>
</evidence>
<evidence type="ECO:0000256" key="4">
    <source>
        <dbReference type="ARBA" id="ARBA00022491"/>
    </source>
</evidence>
<sequence length="171" mass="18195">MSPTVPATERTAHEARWSALLRAHGRRVTRQRLAVLDAVEPTPPAVAEAVAAGVRAELPGITVQSVYVVLSDLTESGLLRRIEVPRNPARYETRVADNHHHAVCTSCGRIEDVDCAVGHAPCLTPSDTHGMTIQIADMLYQGICADCRAASGAAPETNPTASNNPTQKDGV</sequence>
<evidence type="ECO:0000256" key="2">
    <source>
        <dbReference type="ARBA" id="ARBA00007957"/>
    </source>
</evidence>
<keyword evidence="3" id="KW-0963">Cytoplasm</keyword>
<keyword evidence="8" id="KW-0805">Transcription regulation</keyword>
<keyword evidence="12" id="KW-1185">Reference proteome</keyword>
<keyword evidence="5" id="KW-0479">Metal-binding</keyword>
<protein>
    <submittedName>
        <fullName evidence="11">Transcriptional repressor</fullName>
    </submittedName>
</protein>
<dbReference type="Gene3D" id="1.10.10.10">
    <property type="entry name" value="Winged helix-like DNA-binding domain superfamily/Winged helix DNA-binding domain"/>
    <property type="match status" value="1"/>
</dbReference>
<evidence type="ECO:0000256" key="1">
    <source>
        <dbReference type="ARBA" id="ARBA00004496"/>
    </source>
</evidence>
<evidence type="ECO:0000313" key="12">
    <source>
        <dbReference type="Proteomes" id="UP000523795"/>
    </source>
</evidence>
<dbReference type="InterPro" id="IPR036388">
    <property type="entry name" value="WH-like_DNA-bd_sf"/>
</dbReference>
<dbReference type="PANTHER" id="PTHR33202:SF18">
    <property type="entry name" value="TRANSCRIPTIONAL REGULATOR FURA"/>
    <property type="match status" value="1"/>
</dbReference>
<keyword evidence="10" id="KW-0804">Transcription</keyword>
<evidence type="ECO:0000256" key="5">
    <source>
        <dbReference type="ARBA" id="ARBA00022723"/>
    </source>
</evidence>
<dbReference type="EMBL" id="JAAZSR010000100">
    <property type="protein sequence ID" value="NKX50532.1"/>
    <property type="molecule type" value="Genomic_DNA"/>
</dbReference>
<accession>A0ABX1JMM0</accession>
<dbReference type="Gene3D" id="3.30.1490.190">
    <property type="match status" value="1"/>
</dbReference>
<dbReference type="PANTHER" id="PTHR33202">
    <property type="entry name" value="ZINC UPTAKE REGULATION PROTEIN"/>
    <property type="match status" value="1"/>
</dbReference>
<name>A0ABX1JMM0_9MICC</name>
<comment type="subcellular location">
    <subcellularLocation>
        <location evidence="1">Cytoplasm</location>
    </subcellularLocation>
</comment>
<proteinExistence type="inferred from homology"/>
<dbReference type="Proteomes" id="UP000523795">
    <property type="component" value="Unassembled WGS sequence"/>
</dbReference>
<gene>
    <name evidence="11" type="ORF">HER39_08115</name>
</gene>
<dbReference type="InterPro" id="IPR036390">
    <property type="entry name" value="WH_DNA-bd_sf"/>
</dbReference>
<reference evidence="11 12" key="1">
    <citation type="submission" date="2020-04" db="EMBL/GenBank/DDBJ databases">
        <authorList>
            <person name="Liu S."/>
        </authorList>
    </citation>
    <scope>NUCLEOTIDE SEQUENCE [LARGE SCALE GENOMIC DNA]</scope>
    <source>
        <strain evidence="11 12">CGMCC 1.15091</strain>
    </source>
</reference>
<keyword evidence="9" id="KW-0238">DNA-binding</keyword>
<evidence type="ECO:0000256" key="8">
    <source>
        <dbReference type="ARBA" id="ARBA00023015"/>
    </source>
</evidence>
<evidence type="ECO:0000313" key="11">
    <source>
        <dbReference type="EMBL" id="NKX50532.1"/>
    </source>
</evidence>
<evidence type="ECO:0000256" key="10">
    <source>
        <dbReference type="ARBA" id="ARBA00023163"/>
    </source>
</evidence>
<dbReference type="CDD" id="cd07153">
    <property type="entry name" value="Fur_like"/>
    <property type="match status" value="1"/>
</dbReference>
<evidence type="ECO:0000256" key="9">
    <source>
        <dbReference type="ARBA" id="ARBA00023125"/>
    </source>
</evidence>
<dbReference type="SUPFAM" id="SSF46785">
    <property type="entry name" value="Winged helix' DNA-binding domain"/>
    <property type="match status" value="1"/>
</dbReference>
<keyword evidence="7" id="KW-0408">Iron</keyword>
<comment type="caution">
    <text evidence="11">The sequence shown here is derived from an EMBL/GenBank/DDBJ whole genome shotgun (WGS) entry which is preliminary data.</text>
</comment>
<dbReference type="InterPro" id="IPR043135">
    <property type="entry name" value="Fur_C"/>
</dbReference>
<keyword evidence="6" id="KW-0862">Zinc</keyword>
<comment type="similarity">
    <text evidence="2">Belongs to the Fur family.</text>
</comment>
<organism evidence="11 12">
    <name type="scientific">Arthrobacter deserti</name>
    <dbReference type="NCBI Taxonomy" id="1742687"/>
    <lineage>
        <taxon>Bacteria</taxon>
        <taxon>Bacillati</taxon>
        <taxon>Actinomycetota</taxon>
        <taxon>Actinomycetes</taxon>
        <taxon>Micrococcales</taxon>
        <taxon>Micrococcaceae</taxon>
        <taxon>Arthrobacter</taxon>
    </lineage>
</organism>